<gene>
    <name evidence="15" type="ORF">B843_02020</name>
</gene>
<keyword evidence="5" id="KW-0227">DNA damage</keyword>
<organism evidence="15 16">
    <name type="scientific">Corynebacterium vitaeruminis DSM 20294</name>
    <dbReference type="NCBI Taxonomy" id="1224164"/>
    <lineage>
        <taxon>Bacteria</taxon>
        <taxon>Bacillati</taxon>
        <taxon>Actinomycetota</taxon>
        <taxon>Actinomycetes</taxon>
        <taxon>Mycobacteriales</taxon>
        <taxon>Corynebacteriaceae</taxon>
        <taxon>Corynebacterium</taxon>
    </lineage>
</organism>
<dbReference type="eggNOG" id="COG0178">
    <property type="taxonomic scope" value="Bacteria"/>
</dbReference>
<dbReference type="HOGENOM" id="CLU_001370_2_1_11"/>
<reference evidence="15 16" key="1">
    <citation type="submission" date="2013-02" db="EMBL/GenBank/DDBJ databases">
        <title>The complete genome sequence of Corynebacterium vitaeruminis DSM 20294.</title>
        <authorList>
            <person name="Ruckert C."/>
            <person name="Albersmeier A."/>
            <person name="Kalinowski J."/>
        </authorList>
    </citation>
    <scope>NUCLEOTIDE SEQUENCE [LARGE SCALE GENOMIC DNA]</scope>
    <source>
        <strain evidence="16">ATCC 10234</strain>
    </source>
</reference>
<comment type="similarity">
    <text evidence="11">Belongs to the ABC transporter superfamily. UvrA family.</text>
</comment>
<dbReference type="PANTHER" id="PTHR43152">
    <property type="entry name" value="UVRABC SYSTEM PROTEIN A"/>
    <property type="match status" value="1"/>
</dbReference>
<evidence type="ECO:0000313" key="16">
    <source>
        <dbReference type="Proteomes" id="UP000019222"/>
    </source>
</evidence>
<dbReference type="GO" id="GO:0005737">
    <property type="term" value="C:cytoplasm"/>
    <property type="evidence" value="ECO:0007669"/>
    <property type="project" value="UniProtKB-SubCell"/>
</dbReference>
<dbReference type="STRING" id="1224164.B843_02020"/>
<evidence type="ECO:0000256" key="6">
    <source>
        <dbReference type="ARBA" id="ARBA00022769"/>
    </source>
</evidence>
<dbReference type="Gene3D" id="1.20.1580.10">
    <property type="entry name" value="ABC transporter ATPase like domain"/>
    <property type="match status" value="2"/>
</dbReference>
<dbReference type="GO" id="GO:0005524">
    <property type="term" value="F:ATP binding"/>
    <property type="evidence" value="ECO:0007669"/>
    <property type="project" value="UniProtKB-KW"/>
</dbReference>
<dbReference type="InterPro" id="IPR027417">
    <property type="entry name" value="P-loop_NTPase"/>
</dbReference>
<evidence type="ECO:0000313" key="15">
    <source>
        <dbReference type="EMBL" id="AHI21796.1"/>
    </source>
</evidence>
<evidence type="ECO:0000256" key="13">
    <source>
        <dbReference type="ARBA" id="ARBA00042156"/>
    </source>
</evidence>
<dbReference type="Pfam" id="PF00005">
    <property type="entry name" value="ABC_tran"/>
    <property type="match status" value="1"/>
</dbReference>
<evidence type="ECO:0000256" key="1">
    <source>
        <dbReference type="ARBA" id="ARBA00004496"/>
    </source>
</evidence>
<evidence type="ECO:0000256" key="9">
    <source>
        <dbReference type="ARBA" id="ARBA00023125"/>
    </source>
</evidence>
<keyword evidence="3" id="KW-0677">Repeat</keyword>
<evidence type="ECO:0000256" key="3">
    <source>
        <dbReference type="ARBA" id="ARBA00022737"/>
    </source>
</evidence>
<name>W5XXM7_9CORY</name>
<dbReference type="KEGG" id="cvt:B843_02020"/>
<accession>W5XXM7</accession>
<feature type="domain" description="ABC transporter" evidence="14">
    <location>
        <begin position="2"/>
        <end position="435"/>
    </location>
</feature>
<evidence type="ECO:0000256" key="2">
    <source>
        <dbReference type="ARBA" id="ARBA00022490"/>
    </source>
</evidence>
<comment type="subcellular location">
    <subcellularLocation>
        <location evidence="1">Cytoplasm</location>
    </subcellularLocation>
</comment>
<keyword evidence="10" id="KW-0234">DNA repair</keyword>
<dbReference type="Proteomes" id="UP000019222">
    <property type="component" value="Chromosome"/>
</dbReference>
<dbReference type="InterPro" id="IPR003593">
    <property type="entry name" value="AAA+_ATPase"/>
</dbReference>
<dbReference type="PROSITE" id="PS00211">
    <property type="entry name" value="ABC_TRANSPORTER_1"/>
    <property type="match status" value="1"/>
</dbReference>
<feature type="domain" description="ABC transporter" evidence="14">
    <location>
        <begin position="449"/>
        <end position="750"/>
    </location>
</feature>
<evidence type="ECO:0000256" key="12">
    <source>
        <dbReference type="ARBA" id="ARBA00039316"/>
    </source>
</evidence>
<dbReference type="GO" id="GO:0016887">
    <property type="term" value="F:ATP hydrolysis activity"/>
    <property type="evidence" value="ECO:0007669"/>
    <property type="project" value="InterPro"/>
</dbReference>
<evidence type="ECO:0000256" key="5">
    <source>
        <dbReference type="ARBA" id="ARBA00022763"/>
    </source>
</evidence>
<dbReference type="SMART" id="SM00382">
    <property type="entry name" value="AAA"/>
    <property type="match status" value="2"/>
</dbReference>
<protein>
    <recommendedName>
        <fullName evidence="12">UvrABC system protein A</fullName>
    </recommendedName>
    <alternativeName>
        <fullName evidence="13">Excinuclease ABC subunit A</fullName>
    </alternativeName>
</protein>
<dbReference type="InterPro" id="IPR003439">
    <property type="entry name" value="ABC_transporter-like_ATP-bd"/>
</dbReference>
<evidence type="ECO:0000256" key="8">
    <source>
        <dbReference type="ARBA" id="ARBA00022881"/>
    </source>
</evidence>
<dbReference type="PANTHER" id="PTHR43152:SF2">
    <property type="entry name" value="DRUG RESISTANCE ABC TRANSPORTER"/>
    <property type="match status" value="1"/>
</dbReference>
<dbReference type="EMBL" id="CP004353">
    <property type="protein sequence ID" value="AHI21796.1"/>
    <property type="molecule type" value="Genomic_DNA"/>
</dbReference>
<dbReference type="SUPFAM" id="SSF52540">
    <property type="entry name" value="P-loop containing nucleoside triphosphate hydrolases"/>
    <property type="match status" value="2"/>
</dbReference>
<dbReference type="PROSITE" id="PS50893">
    <property type="entry name" value="ABC_TRANSPORTER_2"/>
    <property type="match status" value="2"/>
</dbReference>
<evidence type="ECO:0000256" key="10">
    <source>
        <dbReference type="ARBA" id="ARBA00023204"/>
    </source>
</evidence>
<dbReference type="Gene3D" id="3.40.50.300">
    <property type="entry name" value="P-loop containing nucleotide triphosphate hydrolases"/>
    <property type="match status" value="3"/>
</dbReference>
<dbReference type="InterPro" id="IPR017871">
    <property type="entry name" value="ABC_transporter-like_CS"/>
</dbReference>
<keyword evidence="7" id="KW-0067">ATP-binding</keyword>
<proteinExistence type="inferred from homology"/>
<dbReference type="GO" id="GO:0004518">
    <property type="term" value="F:nuclease activity"/>
    <property type="evidence" value="ECO:0007669"/>
    <property type="project" value="UniProtKB-KW"/>
</dbReference>
<dbReference type="GO" id="GO:0003677">
    <property type="term" value="F:DNA binding"/>
    <property type="evidence" value="ECO:0007669"/>
    <property type="project" value="UniProtKB-KW"/>
</dbReference>
<dbReference type="CDD" id="cd03270">
    <property type="entry name" value="ABC_UvrA_I"/>
    <property type="match status" value="1"/>
</dbReference>
<evidence type="ECO:0000259" key="14">
    <source>
        <dbReference type="PROSITE" id="PS50893"/>
    </source>
</evidence>
<evidence type="ECO:0000256" key="7">
    <source>
        <dbReference type="ARBA" id="ARBA00022840"/>
    </source>
</evidence>
<keyword evidence="9" id="KW-0238">DNA-binding</keyword>
<keyword evidence="2" id="KW-0963">Cytoplasm</keyword>
<keyword evidence="6" id="KW-0228">DNA excision</keyword>
<dbReference type="AlphaFoldDB" id="W5XXM7"/>
<dbReference type="GO" id="GO:0006281">
    <property type="term" value="P:DNA repair"/>
    <property type="evidence" value="ECO:0007669"/>
    <property type="project" value="UniProtKB-KW"/>
</dbReference>
<dbReference type="PATRIC" id="fig|1224164.3.peg.394"/>
<sequence length="754" mass="80756">MADGHDTIRVRGARVNNLKNLDVDIPKRRLTVFTGVSGSGKSSLVFGTIASESRRLIDETYSSFIQGFMPSLPRPDVDTLENLSPAIIIDQERMGASSRSTVGTATDANSMLRLVFSRLSEPYVGTSGHFSFNLPEGMCPTCEGSGEAATLDYSAFLDESKSLNEGAITAPGFEVEQWYWNTYGNDPTLDNDKKIADYTPEEREWFLHAPQQKVKVGGKNVTYEGLVTRIRRLWIDKPEPPKAKQIVDFVARVSTKSTCPDCLGTRLNEASRTATVGGKTISECQAMQVDELAEFIDALGDPRVKPALDSLNGILGAMVEVGLGYLSLDRPAGTLSGGEAQRVKMVRHLGSPLSDVTYVFDEPTAGLHPQDITKMNALLRKIRDKGNTVLVVEHKPEVIAIADHIVDIGPGSGEGGGRLVYAGPPEGLKATDSITAEYLERGITLNESPRQASTSKKIGPVNRNNVRGVEAEIPLGVLTIVTGVAGSGKSTLIEEGLNSQDGVLVVDQSAIRGSRRSNPATYTGLLDKIRAKFAKDNKVKPALFSANSEGACPNCNGLGVTYMDLAIMAGVASTCELCGGKRFKEEVLAYTIADKSGAEYSIADVLDMSVEQARTVFTSGEAKKILDRLISVGLGYVRIGQPLNTLSGGERQRLKLAAQMNDGADIIVLDEPTTGLHLKDTQTIITMMNDLVDQGKTVVAIEHNVACMAAADWVIDMGPDAGAHGGRIVFEGTPAQLAASETLTGRHLKLECGA</sequence>
<keyword evidence="4" id="KW-0547">Nucleotide-binding</keyword>
<keyword evidence="16" id="KW-1185">Reference proteome</keyword>
<evidence type="ECO:0000256" key="11">
    <source>
        <dbReference type="ARBA" id="ARBA00038000"/>
    </source>
</evidence>
<dbReference type="Gene3D" id="1.10.8.280">
    <property type="entry name" value="ABC transporter ATPase domain-like"/>
    <property type="match status" value="1"/>
</dbReference>
<keyword evidence="8" id="KW-0267">Excision nuclease</keyword>
<evidence type="ECO:0000256" key="4">
    <source>
        <dbReference type="ARBA" id="ARBA00022741"/>
    </source>
</evidence>